<name>A1CER2_ASPCL</name>
<evidence type="ECO:0000313" key="2">
    <source>
        <dbReference type="Proteomes" id="UP000006701"/>
    </source>
</evidence>
<keyword evidence="2" id="KW-1185">Reference proteome</keyword>
<reference evidence="1 2" key="1">
    <citation type="journal article" date="2008" name="PLoS Genet.">
        <title>Genomic islands in the pathogenic filamentous fungus Aspergillus fumigatus.</title>
        <authorList>
            <person name="Fedorova N.D."/>
            <person name="Khaldi N."/>
            <person name="Joardar V.S."/>
            <person name="Maiti R."/>
            <person name="Amedeo P."/>
            <person name="Anderson M.J."/>
            <person name="Crabtree J."/>
            <person name="Silva J.C."/>
            <person name="Badger J.H."/>
            <person name="Albarraq A."/>
            <person name="Angiuoli S."/>
            <person name="Bussey H."/>
            <person name="Bowyer P."/>
            <person name="Cotty P.J."/>
            <person name="Dyer P.S."/>
            <person name="Egan A."/>
            <person name="Galens K."/>
            <person name="Fraser-Liggett C.M."/>
            <person name="Haas B.J."/>
            <person name="Inman J.M."/>
            <person name="Kent R."/>
            <person name="Lemieux S."/>
            <person name="Malavazi I."/>
            <person name="Orvis J."/>
            <person name="Roemer T."/>
            <person name="Ronning C.M."/>
            <person name="Sundaram J.P."/>
            <person name="Sutton G."/>
            <person name="Turner G."/>
            <person name="Venter J.C."/>
            <person name="White O.R."/>
            <person name="Whitty B.R."/>
            <person name="Youngman P."/>
            <person name="Wolfe K.H."/>
            <person name="Goldman G.H."/>
            <person name="Wortman J.R."/>
            <person name="Jiang B."/>
            <person name="Denning D.W."/>
            <person name="Nierman W.C."/>
        </authorList>
    </citation>
    <scope>NUCLEOTIDE SEQUENCE [LARGE SCALE GENOMIC DNA]</scope>
    <source>
        <strain evidence="2">ATCC 1007 / CBS 513.65 / DSM 816 / NCTC 3887 / NRRL 1</strain>
    </source>
</reference>
<accession>A1CER2</accession>
<dbReference type="RefSeq" id="XP_001272787.1">
    <property type="nucleotide sequence ID" value="XM_001272786.1"/>
</dbReference>
<dbReference type="EMBL" id="DS027052">
    <property type="protein sequence ID" value="EAW11361.1"/>
    <property type="molecule type" value="Genomic_DNA"/>
</dbReference>
<dbReference type="AlphaFoldDB" id="A1CER2"/>
<dbReference type="KEGG" id="act:ACLA_090540"/>
<protein>
    <submittedName>
        <fullName evidence="1">Uncharacterized protein</fullName>
    </submittedName>
</protein>
<sequence>MLRTLTWLTNKAVDEVTEEPEAYDEVRQKLIDVLVYEEERIGKFKGYQLSTILKESWAIGASCLGVGTVNCGSWSGFRCKDVDVFPDQNTNV</sequence>
<gene>
    <name evidence="1" type="ORF">ACLA_090540</name>
</gene>
<dbReference type="HOGENOM" id="CLU_2412833_0_0_1"/>
<dbReference type="STRING" id="344612.A1CER2"/>
<dbReference type="VEuPathDB" id="FungiDB:ACLA_090540"/>
<proteinExistence type="predicted"/>
<dbReference type="GeneID" id="4705052"/>
<evidence type="ECO:0000313" key="1">
    <source>
        <dbReference type="EMBL" id="EAW11361.1"/>
    </source>
</evidence>
<organism evidence="1 2">
    <name type="scientific">Aspergillus clavatus (strain ATCC 1007 / CBS 513.65 / DSM 816 / NCTC 3887 / NRRL 1 / QM 1276 / 107)</name>
    <dbReference type="NCBI Taxonomy" id="344612"/>
    <lineage>
        <taxon>Eukaryota</taxon>
        <taxon>Fungi</taxon>
        <taxon>Dikarya</taxon>
        <taxon>Ascomycota</taxon>
        <taxon>Pezizomycotina</taxon>
        <taxon>Eurotiomycetes</taxon>
        <taxon>Eurotiomycetidae</taxon>
        <taxon>Eurotiales</taxon>
        <taxon>Aspergillaceae</taxon>
        <taxon>Aspergillus</taxon>
        <taxon>Aspergillus subgen. Fumigati</taxon>
    </lineage>
</organism>
<dbReference type="Proteomes" id="UP000006701">
    <property type="component" value="Unassembled WGS sequence"/>
</dbReference>